<feature type="coiled-coil region" evidence="1">
    <location>
        <begin position="52"/>
        <end position="128"/>
    </location>
</feature>
<keyword evidence="1" id="KW-0175">Coiled coil</keyword>
<dbReference type="EMBL" id="DRIG01000101">
    <property type="protein sequence ID" value="HEC79430.1"/>
    <property type="molecule type" value="Genomic_DNA"/>
</dbReference>
<dbReference type="Proteomes" id="UP000885826">
    <property type="component" value="Unassembled WGS sequence"/>
</dbReference>
<proteinExistence type="predicted"/>
<protein>
    <submittedName>
        <fullName evidence="3">Zinc ribbon domain-containing protein</fullName>
    </submittedName>
</protein>
<gene>
    <name evidence="3" type="ORF">ENI34_09895</name>
</gene>
<accession>A0A9C9ENV6</accession>
<sequence>MEDKWQELRKIEAQRTDVLTKLKRIEDKKDTVSPEVYEKVKKEYEEKLESIDAEMSKNVELIKEQLKQIEEENEQLRRLQKKLRLELEEIELRYSIGEYSEDDYNKLSAEHKDKLEVVDKDLEKLRERQEWFKKFIDIKDIEETIKEPPVEEEVTTEASTEDIQIEEHILEEKLPEEETKLDELIVEEKAVLPEATVEEESPKETESPIEEIPTEKEKSVSCPKCGHMNTPDSWYCEKCGAEILDSPVSD</sequence>
<reference evidence="3" key="1">
    <citation type="journal article" date="2020" name="mSystems">
        <title>Genome- and Community-Level Interaction Insights into Carbon Utilization and Element Cycling Functions of Hydrothermarchaeota in Hydrothermal Sediment.</title>
        <authorList>
            <person name="Zhou Z."/>
            <person name="Liu Y."/>
            <person name="Xu W."/>
            <person name="Pan J."/>
            <person name="Luo Z.H."/>
            <person name="Li M."/>
        </authorList>
    </citation>
    <scope>NUCLEOTIDE SEQUENCE</scope>
    <source>
        <strain evidence="3">HyVt-388</strain>
    </source>
</reference>
<feature type="region of interest" description="Disordered" evidence="2">
    <location>
        <begin position="193"/>
        <end position="224"/>
    </location>
</feature>
<name>A0A9C9ENV6_UNCW3</name>
<organism evidence="3 4">
    <name type="scientific">candidate division WOR-3 bacterium</name>
    <dbReference type="NCBI Taxonomy" id="2052148"/>
    <lineage>
        <taxon>Bacteria</taxon>
        <taxon>Bacteria division WOR-3</taxon>
    </lineage>
</organism>
<evidence type="ECO:0000256" key="2">
    <source>
        <dbReference type="SAM" id="MobiDB-lite"/>
    </source>
</evidence>
<evidence type="ECO:0000256" key="1">
    <source>
        <dbReference type="SAM" id="Coils"/>
    </source>
</evidence>
<comment type="caution">
    <text evidence="3">The sequence shown here is derived from an EMBL/GenBank/DDBJ whole genome shotgun (WGS) entry which is preliminary data.</text>
</comment>
<dbReference type="AlphaFoldDB" id="A0A9C9ENV6"/>
<evidence type="ECO:0000313" key="3">
    <source>
        <dbReference type="EMBL" id="HEC79430.1"/>
    </source>
</evidence>
<evidence type="ECO:0000313" key="4">
    <source>
        <dbReference type="Proteomes" id="UP000885826"/>
    </source>
</evidence>